<dbReference type="Proteomes" id="UP000176604">
    <property type="component" value="Unassembled WGS sequence"/>
</dbReference>
<comment type="caution">
    <text evidence="11">The sequence shown here is derived from an EMBL/GenBank/DDBJ whole genome shotgun (WGS) entry which is preliminary data.</text>
</comment>
<evidence type="ECO:0000256" key="5">
    <source>
        <dbReference type="ARBA" id="ARBA00022705"/>
    </source>
</evidence>
<dbReference type="PANTHER" id="PTHR34388:SF1">
    <property type="entry name" value="DNA POLYMERASE III SUBUNIT DELTA"/>
    <property type="match status" value="1"/>
</dbReference>
<feature type="domain" description="DNA polymerase III delta subunit-like C-terminal" evidence="10">
    <location>
        <begin position="225"/>
        <end position="342"/>
    </location>
</feature>
<keyword evidence="3" id="KW-0808">Transferase</keyword>
<evidence type="ECO:0000259" key="10">
    <source>
        <dbReference type="Pfam" id="PF21694"/>
    </source>
</evidence>
<reference evidence="11 12" key="1">
    <citation type="journal article" date="2016" name="Nat. Commun.">
        <title>Thousands of microbial genomes shed light on interconnected biogeochemical processes in an aquifer system.</title>
        <authorList>
            <person name="Anantharaman K."/>
            <person name="Brown C.T."/>
            <person name="Hug L.A."/>
            <person name="Sharon I."/>
            <person name="Castelle C.J."/>
            <person name="Probst A.J."/>
            <person name="Thomas B.C."/>
            <person name="Singh A."/>
            <person name="Wilkins M.J."/>
            <person name="Karaoz U."/>
            <person name="Brodie E.L."/>
            <person name="Williams K.H."/>
            <person name="Hubbard S.S."/>
            <person name="Banfield J.F."/>
        </authorList>
    </citation>
    <scope>NUCLEOTIDE SEQUENCE [LARGE SCALE GENOMIC DNA]</scope>
</reference>
<dbReference type="Gene3D" id="1.20.272.10">
    <property type="match status" value="1"/>
</dbReference>
<evidence type="ECO:0000256" key="4">
    <source>
        <dbReference type="ARBA" id="ARBA00022695"/>
    </source>
</evidence>
<dbReference type="GO" id="GO:0003677">
    <property type="term" value="F:DNA binding"/>
    <property type="evidence" value="ECO:0007669"/>
    <property type="project" value="InterPro"/>
</dbReference>
<dbReference type="PANTHER" id="PTHR34388">
    <property type="entry name" value="DNA POLYMERASE III SUBUNIT DELTA"/>
    <property type="match status" value="1"/>
</dbReference>
<dbReference type="Pfam" id="PF06144">
    <property type="entry name" value="DNA_pol3_delta"/>
    <property type="match status" value="1"/>
</dbReference>
<evidence type="ECO:0000256" key="2">
    <source>
        <dbReference type="ARBA" id="ARBA00017703"/>
    </source>
</evidence>
<organism evidence="11 12">
    <name type="scientific">Candidatus Uhrbacteria bacterium RIFCSPHIGHO2_12_FULL_54_23</name>
    <dbReference type="NCBI Taxonomy" id="1802397"/>
    <lineage>
        <taxon>Bacteria</taxon>
        <taxon>Candidatus Uhriibacteriota</taxon>
    </lineage>
</organism>
<dbReference type="SUPFAM" id="SSF48019">
    <property type="entry name" value="post-AAA+ oligomerization domain-like"/>
    <property type="match status" value="1"/>
</dbReference>
<evidence type="ECO:0000259" key="9">
    <source>
        <dbReference type="Pfam" id="PF06144"/>
    </source>
</evidence>
<dbReference type="InterPro" id="IPR010372">
    <property type="entry name" value="DNA_pol3_delta_N"/>
</dbReference>
<accession>A0A1F7UL00</accession>
<dbReference type="NCBIfam" id="TIGR01128">
    <property type="entry name" value="holA"/>
    <property type="match status" value="1"/>
</dbReference>
<gene>
    <name evidence="11" type="ORF">A3J43_00850</name>
</gene>
<comment type="similarity">
    <text evidence="7">Belongs to the DNA polymerase HolA subunit family.</text>
</comment>
<feature type="domain" description="DNA polymerase III delta N-terminal" evidence="9">
    <location>
        <begin position="5"/>
        <end position="83"/>
    </location>
</feature>
<evidence type="ECO:0000313" key="12">
    <source>
        <dbReference type="Proteomes" id="UP000176604"/>
    </source>
</evidence>
<name>A0A1F7UL00_9BACT</name>
<dbReference type="Pfam" id="PF21694">
    <property type="entry name" value="DNA_pol3_delta_C"/>
    <property type="match status" value="1"/>
</dbReference>
<dbReference type="Gene3D" id="1.10.8.60">
    <property type="match status" value="1"/>
</dbReference>
<evidence type="ECO:0000256" key="6">
    <source>
        <dbReference type="ARBA" id="ARBA00022932"/>
    </source>
</evidence>
<dbReference type="EC" id="2.7.7.7" evidence="1"/>
<keyword evidence="5" id="KW-0235">DNA replication</keyword>
<dbReference type="SUPFAM" id="SSF52540">
    <property type="entry name" value="P-loop containing nucleoside triphosphate hydrolases"/>
    <property type="match status" value="1"/>
</dbReference>
<proteinExistence type="inferred from homology"/>
<protein>
    <recommendedName>
        <fullName evidence="2">DNA polymerase III subunit delta</fullName>
        <ecNumber evidence="1">2.7.7.7</ecNumber>
    </recommendedName>
</protein>
<dbReference type="EMBL" id="MGEF01000021">
    <property type="protein sequence ID" value="OGL78915.1"/>
    <property type="molecule type" value="Genomic_DNA"/>
</dbReference>
<dbReference type="InterPro" id="IPR005790">
    <property type="entry name" value="DNA_polIII_delta"/>
</dbReference>
<evidence type="ECO:0000256" key="7">
    <source>
        <dbReference type="ARBA" id="ARBA00034754"/>
    </source>
</evidence>
<sequence length="356" mass="39675">MLIFIHGEDTFRSREKLHELILEFKKKRDPQGFNVVRLDGGELTWERFRHEALSPGFLAPKRMIVIERLLARGKKETGDAVAAFLSAQPVLAGKESNVIVFWEEGDGQRAVSPRAPKRKLRTKSAPAKARATADALRSLLQAQEYVFAFPRLDDAGLKQWVYARTKEQETAVAPAAVDRLAAFAHGDVWRLDRELRKLAALRTGGRIEAHDVIEIDEAEAEPTGFSFTDAVASRSLPASLTELHALAAAGVEPLMVHGMLIRLFRTVALVKSYFEDGARDGVARAAEELGLHPFVVKKTAPAAQRFSWEDLREAYGRLLELDLKLKRQGDDPYLPLELFVVNLDNLSATLPPSLPR</sequence>
<comment type="catalytic activity">
    <reaction evidence="8">
        <text>DNA(n) + a 2'-deoxyribonucleoside 5'-triphosphate = DNA(n+1) + diphosphate</text>
        <dbReference type="Rhea" id="RHEA:22508"/>
        <dbReference type="Rhea" id="RHEA-COMP:17339"/>
        <dbReference type="Rhea" id="RHEA-COMP:17340"/>
        <dbReference type="ChEBI" id="CHEBI:33019"/>
        <dbReference type="ChEBI" id="CHEBI:61560"/>
        <dbReference type="ChEBI" id="CHEBI:173112"/>
        <dbReference type="EC" id="2.7.7.7"/>
    </reaction>
</comment>
<dbReference type="GO" id="GO:0006261">
    <property type="term" value="P:DNA-templated DNA replication"/>
    <property type="evidence" value="ECO:0007669"/>
    <property type="project" value="TreeGrafter"/>
</dbReference>
<evidence type="ECO:0000256" key="8">
    <source>
        <dbReference type="ARBA" id="ARBA00049244"/>
    </source>
</evidence>
<evidence type="ECO:0000256" key="1">
    <source>
        <dbReference type="ARBA" id="ARBA00012417"/>
    </source>
</evidence>
<evidence type="ECO:0000256" key="3">
    <source>
        <dbReference type="ARBA" id="ARBA00022679"/>
    </source>
</evidence>
<dbReference type="AlphaFoldDB" id="A0A1F7UL00"/>
<dbReference type="InterPro" id="IPR027417">
    <property type="entry name" value="P-loop_NTPase"/>
</dbReference>
<evidence type="ECO:0000313" key="11">
    <source>
        <dbReference type="EMBL" id="OGL78915.1"/>
    </source>
</evidence>
<dbReference type="InterPro" id="IPR008921">
    <property type="entry name" value="DNA_pol3_clamp-load_cplx_C"/>
</dbReference>
<dbReference type="Gene3D" id="3.40.50.300">
    <property type="entry name" value="P-loop containing nucleotide triphosphate hydrolases"/>
    <property type="match status" value="1"/>
</dbReference>
<keyword evidence="6" id="KW-0239">DNA-directed DNA polymerase</keyword>
<dbReference type="GO" id="GO:0009360">
    <property type="term" value="C:DNA polymerase III complex"/>
    <property type="evidence" value="ECO:0007669"/>
    <property type="project" value="InterPro"/>
</dbReference>
<dbReference type="InterPro" id="IPR048466">
    <property type="entry name" value="DNA_pol3_delta-like_C"/>
</dbReference>
<keyword evidence="4" id="KW-0548">Nucleotidyltransferase</keyword>
<dbReference type="GO" id="GO:0003887">
    <property type="term" value="F:DNA-directed DNA polymerase activity"/>
    <property type="evidence" value="ECO:0007669"/>
    <property type="project" value="UniProtKB-KW"/>
</dbReference>
<dbReference type="STRING" id="1802397.A3J43_00850"/>